<accession>Q23F54</accession>
<reference evidence="3" key="1">
    <citation type="journal article" date="2006" name="PLoS Biol.">
        <title>Macronuclear genome sequence of the ciliate Tetrahymena thermophila, a model eukaryote.</title>
        <authorList>
            <person name="Eisen J.A."/>
            <person name="Coyne R.S."/>
            <person name="Wu M."/>
            <person name="Wu D."/>
            <person name="Thiagarajan M."/>
            <person name="Wortman J.R."/>
            <person name="Badger J.H."/>
            <person name="Ren Q."/>
            <person name="Amedeo P."/>
            <person name="Jones K.M."/>
            <person name="Tallon L.J."/>
            <person name="Delcher A.L."/>
            <person name="Salzberg S.L."/>
            <person name="Silva J.C."/>
            <person name="Haas B.J."/>
            <person name="Majoros W.H."/>
            <person name="Farzad M."/>
            <person name="Carlton J.M."/>
            <person name="Smith R.K. Jr."/>
            <person name="Garg J."/>
            <person name="Pearlman R.E."/>
            <person name="Karrer K.M."/>
            <person name="Sun L."/>
            <person name="Manning G."/>
            <person name="Elde N.C."/>
            <person name="Turkewitz A.P."/>
            <person name="Asai D.J."/>
            <person name="Wilkes D.E."/>
            <person name="Wang Y."/>
            <person name="Cai H."/>
            <person name="Collins K."/>
            <person name="Stewart B.A."/>
            <person name="Lee S.R."/>
            <person name="Wilamowska K."/>
            <person name="Weinberg Z."/>
            <person name="Ruzzo W.L."/>
            <person name="Wloga D."/>
            <person name="Gaertig J."/>
            <person name="Frankel J."/>
            <person name="Tsao C.-C."/>
            <person name="Gorovsky M.A."/>
            <person name="Keeling P.J."/>
            <person name="Waller R.F."/>
            <person name="Patron N.J."/>
            <person name="Cherry J.M."/>
            <person name="Stover N.A."/>
            <person name="Krieger C.J."/>
            <person name="del Toro C."/>
            <person name="Ryder H.F."/>
            <person name="Williamson S.C."/>
            <person name="Barbeau R.A."/>
            <person name="Hamilton E.P."/>
            <person name="Orias E."/>
        </authorList>
    </citation>
    <scope>NUCLEOTIDE SEQUENCE [LARGE SCALE GENOMIC DNA]</scope>
    <source>
        <strain evidence="3">SB210</strain>
    </source>
</reference>
<dbReference type="KEGG" id="tet:TTHERM_00383590"/>
<gene>
    <name evidence="2" type="ORF">TTHERM_00383590</name>
</gene>
<evidence type="ECO:0000256" key="1">
    <source>
        <dbReference type="SAM" id="MobiDB-lite"/>
    </source>
</evidence>
<dbReference type="RefSeq" id="XP_001015544.2">
    <property type="nucleotide sequence ID" value="XM_001015544.2"/>
</dbReference>
<dbReference type="EMBL" id="GG662706">
    <property type="protein sequence ID" value="EAR95299.2"/>
    <property type="molecule type" value="Genomic_DNA"/>
</dbReference>
<evidence type="ECO:0000313" key="2">
    <source>
        <dbReference type="EMBL" id="EAR95299.2"/>
    </source>
</evidence>
<dbReference type="InParanoid" id="Q23F54"/>
<feature type="region of interest" description="Disordered" evidence="1">
    <location>
        <begin position="49"/>
        <end position="127"/>
    </location>
</feature>
<dbReference type="AlphaFoldDB" id="Q23F54"/>
<dbReference type="GeneID" id="7838032"/>
<organism evidence="2 3">
    <name type="scientific">Tetrahymena thermophila (strain SB210)</name>
    <dbReference type="NCBI Taxonomy" id="312017"/>
    <lineage>
        <taxon>Eukaryota</taxon>
        <taxon>Sar</taxon>
        <taxon>Alveolata</taxon>
        <taxon>Ciliophora</taxon>
        <taxon>Intramacronucleata</taxon>
        <taxon>Oligohymenophorea</taxon>
        <taxon>Hymenostomatida</taxon>
        <taxon>Tetrahymenina</taxon>
        <taxon>Tetrahymenidae</taxon>
        <taxon>Tetrahymena</taxon>
    </lineage>
</organism>
<feature type="compositionally biased region" description="Basic residues" evidence="1">
    <location>
        <begin position="86"/>
        <end position="126"/>
    </location>
</feature>
<dbReference type="Proteomes" id="UP000009168">
    <property type="component" value="Unassembled WGS sequence"/>
</dbReference>
<name>Q23F54_TETTS</name>
<dbReference type="HOGENOM" id="CLU_1707826_0_0_1"/>
<feature type="compositionally biased region" description="Basic and acidic residues" evidence="1">
    <location>
        <begin position="51"/>
        <end position="85"/>
    </location>
</feature>
<evidence type="ECO:0000313" key="3">
    <source>
        <dbReference type="Proteomes" id="UP000009168"/>
    </source>
</evidence>
<sequence length="148" mass="17705">MHSIFIFYINCIIRNIKQTIKKCYKEKYTTKNQKIKTALSNYIKCFLKFPPTEDNKNEGDNKGEGENKDEGEMKDEGLNKNEENKKIKKKRKLKEIRMKKKQRKMKVSKGMKKTKNARLKKAKKTKREIIAQNIKMVQMTRFLQNIQK</sequence>
<keyword evidence="3" id="KW-1185">Reference proteome</keyword>
<proteinExistence type="predicted"/>
<protein>
    <submittedName>
        <fullName evidence="2">Uncharacterized protein</fullName>
    </submittedName>
</protein>